<reference evidence="8 9" key="1">
    <citation type="submission" date="2016-11" db="EMBL/GenBank/DDBJ databases">
        <title>Draft Genome Sequences of Nine Cyanobacterial Strains from Diverse Habitats.</title>
        <authorList>
            <person name="Zhu T."/>
            <person name="Hou S."/>
            <person name="Lu X."/>
            <person name="Hess W.R."/>
        </authorList>
    </citation>
    <scope>NUCLEOTIDE SEQUENCE [LARGE SCALE GENOMIC DNA]</scope>
    <source>
        <strain evidence="8 9">IAM M-71</strain>
    </source>
</reference>
<dbReference type="GO" id="GO:0005886">
    <property type="term" value="C:plasma membrane"/>
    <property type="evidence" value="ECO:0007669"/>
    <property type="project" value="UniProtKB-SubCell"/>
</dbReference>
<evidence type="ECO:0000256" key="6">
    <source>
        <dbReference type="SAM" id="Phobius"/>
    </source>
</evidence>
<dbReference type="STRING" id="454136.NIES2119_06130"/>
<keyword evidence="4 6" id="KW-1133">Transmembrane helix</keyword>
<dbReference type="InterPro" id="IPR025937">
    <property type="entry name" value="PDGLE_dom"/>
</dbReference>
<dbReference type="AlphaFoldDB" id="A0A1U7IPN5"/>
<comment type="subcellular location">
    <subcellularLocation>
        <location evidence="1">Cell membrane</location>
    </subcellularLocation>
</comment>
<proteinExistence type="predicted"/>
<dbReference type="OrthoDB" id="1725146at2"/>
<comment type="caution">
    <text evidence="8">The sequence shown here is derived from an EMBL/GenBank/DDBJ whole genome shotgun (WGS) entry which is preliminary data.</text>
</comment>
<evidence type="ECO:0000256" key="1">
    <source>
        <dbReference type="ARBA" id="ARBA00004236"/>
    </source>
</evidence>
<keyword evidence="5 6" id="KW-0472">Membrane</keyword>
<gene>
    <name evidence="8" type="ORF">NIES2119_06130</name>
</gene>
<evidence type="ECO:0000313" key="8">
    <source>
        <dbReference type="EMBL" id="OKH39318.1"/>
    </source>
</evidence>
<feature type="domain" description="PDGLE" evidence="7">
    <location>
        <begin position="11"/>
        <end position="105"/>
    </location>
</feature>
<dbReference type="Proteomes" id="UP000185860">
    <property type="component" value="Unassembled WGS sequence"/>
</dbReference>
<organism evidence="8 9">
    <name type="scientific">[Phormidium ambiguum] IAM M-71</name>
    <dbReference type="NCBI Taxonomy" id="454136"/>
    <lineage>
        <taxon>Bacteria</taxon>
        <taxon>Bacillati</taxon>
        <taxon>Cyanobacteriota</taxon>
        <taxon>Cyanophyceae</taxon>
        <taxon>Oscillatoriophycideae</taxon>
        <taxon>Aerosakkonematales</taxon>
        <taxon>Aerosakkonemataceae</taxon>
        <taxon>Floridanema</taxon>
    </lineage>
</organism>
<feature type="transmembrane region" description="Helical" evidence="6">
    <location>
        <begin position="79"/>
        <end position="99"/>
    </location>
</feature>
<evidence type="ECO:0000256" key="2">
    <source>
        <dbReference type="ARBA" id="ARBA00022475"/>
    </source>
</evidence>
<keyword evidence="3 6" id="KW-0812">Transmembrane</keyword>
<evidence type="ECO:0000256" key="5">
    <source>
        <dbReference type="ARBA" id="ARBA00023136"/>
    </source>
</evidence>
<dbReference type="EMBL" id="MRCE01000005">
    <property type="protein sequence ID" value="OKH39318.1"/>
    <property type="molecule type" value="Genomic_DNA"/>
</dbReference>
<evidence type="ECO:0000313" key="9">
    <source>
        <dbReference type="Proteomes" id="UP000185860"/>
    </source>
</evidence>
<keyword evidence="2" id="KW-1003">Cell membrane</keyword>
<sequence length="123" mass="13050">MTTNNSQIRNRALIISGLGIALLIGVFLSPFASSDPDGLDRVSQDLKFEDKAIEDAPAKKLPFYGVFDEYALRGVPEGVATPLAGLVGTLVTFGLAWGIGKLVIRGSNLSDDNNHSDSSENSL</sequence>
<protein>
    <submittedName>
        <fullName evidence="8">Cobalt transport protein</fullName>
    </submittedName>
</protein>
<evidence type="ECO:0000256" key="3">
    <source>
        <dbReference type="ARBA" id="ARBA00022692"/>
    </source>
</evidence>
<feature type="transmembrane region" description="Helical" evidence="6">
    <location>
        <begin position="12"/>
        <end position="32"/>
    </location>
</feature>
<accession>A0A1U7IPN5</accession>
<evidence type="ECO:0000256" key="4">
    <source>
        <dbReference type="ARBA" id="ARBA00022989"/>
    </source>
</evidence>
<dbReference type="Pfam" id="PF13190">
    <property type="entry name" value="PDGLE"/>
    <property type="match status" value="1"/>
</dbReference>
<dbReference type="RefSeq" id="WP_073592571.1">
    <property type="nucleotide sequence ID" value="NZ_MRCE01000005.1"/>
</dbReference>
<evidence type="ECO:0000259" key="7">
    <source>
        <dbReference type="Pfam" id="PF13190"/>
    </source>
</evidence>
<name>A0A1U7IPN5_9CYAN</name>